<dbReference type="Proteomes" id="UP000632498">
    <property type="component" value="Unassembled WGS sequence"/>
</dbReference>
<dbReference type="Pfam" id="PF09296">
    <property type="entry name" value="NUDIX-like"/>
    <property type="match status" value="1"/>
</dbReference>
<dbReference type="Pfam" id="PF09297">
    <property type="entry name" value="Zn_ribbon_NUD"/>
    <property type="match status" value="1"/>
</dbReference>
<feature type="domain" description="Nudix hydrolase" evidence="11">
    <location>
        <begin position="173"/>
        <end position="296"/>
    </location>
</feature>
<keyword evidence="8" id="KW-0520">NAD</keyword>
<dbReference type="AlphaFoldDB" id="A0A917BNW0"/>
<evidence type="ECO:0000256" key="5">
    <source>
        <dbReference type="ARBA" id="ARBA00022723"/>
    </source>
</evidence>
<dbReference type="InterPro" id="IPR049734">
    <property type="entry name" value="NudC-like_C"/>
</dbReference>
<evidence type="ECO:0000259" key="11">
    <source>
        <dbReference type="PROSITE" id="PS51462"/>
    </source>
</evidence>
<reference evidence="12" key="2">
    <citation type="submission" date="2020-09" db="EMBL/GenBank/DDBJ databases">
        <authorList>
            <person name="Sun Q."/>
            <person name="Zhou Y."/>
        </authorList>
    </citation>
    <scope>NUCLEOTIDE SEQUENCE</scope>
    <source>
        <strain evidence="12">CGMCC 1.15254</strain>
    </source>
</reference>
<gene>
    <name evidence="12" type="ORF">GCM10011332_03240</name>
</gene>
<dbReference type="PANTHER" id="PTHR42904:SF6">
    <property type="entry name" value="NAD-CAPPED RNA HYDROLASE NUDT12"/>
    <property type="match status" value="1"/>
</dbReference>
<evidence type="ECO:0000256" key="1">
    <source>
        <dbReference type="ARBA" id="ARBA00001946"/>
    </source>
</evidence>
<dbReference type="GO" id="GO:0005829">
    <property type="term" value="C:cytosol"/>
    <property type="evidence" value="ECO:0007669"/>
    <property type="project" value="TreeGrafter"/>
</dbReference>
<sequence length="307" mass="35171">MKLTSDHLFYTTGELDRQAHLRTDTGWLEEALHKPDTRFLILHQDRNLFTHVNDVYRPALLTGEAIAGWWQKNPPWAYLGHAKGKDYFVLDLSLFPENKILMPLGTQFVFEDLRRAGPIAEREQAARCAYARGLMFWHKRHQFCGHCGYPSHMEQAGHVRRCSNTDCALEHFPRTDPAVIMLVHDREKCLLATHQRIKTGMYSTLAGFVEPGETLEQAVKREVMEETGIQVGAVEYAGSQPWPFPTSLMLGFYATAESYDIHIDLNELSDAQWFTREDLHAFPQSGKLLPSRDSIARNMIEAWLKSA</sequence>
<dbReference type="Gene3D" id="3.90.79.20">
    <property type="match status" value="1"/>
</dbReference>
<dbReference type="PROSITE" id="PS51462">
    <property type="entry name" value="NUDIX"/>
    <property type="match status" value="1"/>
</dbReference>
<dbReference type="GO" id="GO:0019677">
    <property type="term" value="P:NAD+ catabolic process"/>
    <property type="evidence" value="ECO:0007669"/>
    <property type="project" value="TreeGrafter"/>
</dbReference>
<dbReference type="RefSeq" id="WP_188660543.1">
    <property type="nucleotide sequence ID" value="NZ_BMHV01000002.1"/>
</dbReference>
<evidence type="ECO:0000256" key="3">
    <source>
        <dbReference type="ARBA" id="ARBA00009595"/>
    </source>
</evidence>
<dbReference type="InterPro" id="IPR015375">
    <property type="entry name" value="NADH_PPase-like_N"/>
</dbReference>
<dbReference type="InterPro" id="IPR020476">
    <property type="entry name" value="Nudix_hydrolase"/>
</dbReference>
<accession>A0A917BNW0</accession>
<keyword evidence="7" id="KW-0460">Magnesium</keyword>
<comment type="similarity">
    <text evidence="3">Belongs to the Nudix hydrolase family. NudC subfamily.</text>
</comment>
<dbReference type="InterPro" id="IPR015376">
    <property type="entry name" value="Znr_NADH_PPase"/>
</dbReference>
<dbReference type="InterPro" id="IPR050241">
    <property type="entry name" value="NAD-cap_RNA_hydrolase_NudC"/>
</dbReference>
<dbReference type="SUPFAM" id="SSF55811">
    <property type="entry name" value="Nudix"/>
    <property type="match status" value="1"/>
</dbReference>
<dbReference type="CDD" id="cd03429">
    <property type="entry name" value="NUDIX_NADH_pyrophosphatase_Nudt13"/>
    <property type="match status" value="1"/>
</dbReference>
<dbReference type="PROSITE" id="PS00893">
    <property type="entry name" value="NUDIX_BOX"/>
    <property type="match status" value="1"/>
</dbReference>
<evidence type="ECO:0000256" key="4">
    <source>
        <dbReference type="ARBA" id="ARBA00012381"/>
    </source>
</evidence>
<proteinExistence type="inferred from homology"/>
<dbReference type="GO" id="GO:0046872">
    <property type="term" value="F:metal ion binding"/>
    <property type="evidence" value="ECO:0007669"/>
    <property type="project" value="UniProtKB-KW"/>
</dbReference>
<dbReference type="Pfam" id="PF00293">
    <property type="entry name" value="NUDIX"/>
    <property type="match status" value="1"/>
</dbReference>
<dbReference type="InterPro" id="IPR000086">
    <property type="entry name" value="NUDIX_hydrolase_dom"/>
</dbReference>
<dbReference type="InterPro" id="IPR015797">
    <property type="entry name" value="NUDIX_hydrolase-like_dom_sf"/>
</dbReference>
<dbReference type="EMBL" id="BMHV01000002">
    <property type="protein sequence ID" value="GGF53254.1"/>
    <property type="molecule type" value="Genomic_DNA"/>
</dbReference>
<keyword evidence="5" id="KW-0479">Metal-binding</keyword>
<evidence type="ECO:0000256" key="10">
    <source>
        <dbReference type="RuleBase" id="RU003476"/>
    </source>
</evidence>
<dbReference type="GO" id="GO:0006742">
    <property type="term" value="P:NADP+ catabolic process"/>
    <property type="evidence" value="ECO:0007669"/>
    <property type="project" value="TreeGrafter"/>
</dbReference>
<organism evidence="12 13">
    <name type="scientific">Terasakiella brassicae</name>
    <dbReference type="NCBI Taxonomy" id="1634917"/>
    <lineage>
        <taxon>Bacteria</taxon>
        <taxon>Pseudomonadati</taxon>
        <taxon>Pseudomonadota</taxon>
        <taxon>Alphaproteobacteria</taxon>
        <taxon>Rhodospirillales</taxon>
        <taxon>Terasakiellaceae</taxon>
        <taxon>Terasakiella</taxon>
    </lineage>
</organism>
<evidence type="ECO:0000256" key="7">
    <source>
        <dbReference type="ARBA" id="ARBA00022842"/>
    </source>
</evidence>
<dbReference type="InterPro" id="IPR020084">
    <property type="entry name" value="NUDIX_hydrolase_CS"/>
</dbReference>
<dbReference type="EC" id="3.6.1.22" evidence="4"/>
<evidence type="ECO:0000256" key="6">
    <source>
        <dbReference type="ARBA" id="ARBA00022801"/>
    </source>
</evidence>
<protein>
    <recommendedName>
        <fullName evidence="4">NAD(+) diphosphatase</fullName>
        <ecNumber evidence="4">3.6.1.22</ecNumber>
    </recommendedName>
</protein>
<evidence type="ECO:0000256" key="8">
    <source>
        <dbReference type="ARBA" id="ARBA00023027"/>
    </source>
</evidence>
<comment type="cofactor">
    <cofactor evidence="1">
        <name>Mg(2+)</name>
        <dbReference type="ChEBI" id="CHEBI:18420"/>
    </cofactor>
</comment>
<dbReference type="PANTHER" id="PTHR42904">
    <property type="entry name" value="NUDIX HYDROLASE, NUDC SUBFAMILY"/>
    <property type="match status" value="1"/>
</dbReference>
<evidence type="ECO:0000256" key="2">
    <source>
        <dbReference type="ARBA" id="ARBA00001947"/>
    </source>
</evidence>
<dbReference type="GO" id="GO:0035529">
    <property type="term" value="F:NADH pyrophosphatase activity"/>
    <property type="evidence" value="ECO:0007669"/>
    <property type="project" value="TreeGrafter"/>
</dbReference>
<dbReference type="PRINTS" id="PR00502">
    <property type="entry name" value="NUDIXFAMILY"/>
</dbReference>
<evidence type="ECO:0000256" key="9">
    <source>
        <dbReference type="ARBA" id="ARBA00023679"/>
    </source>
</evidence>
<name>A0A917BNW0_9PROT</name>
<comment type="catalytic activity">
    <reaction evidence="9">
        <text>a 5'-end NAD(+)-phospho-ribonucleoside in mRNA + H2O = a 5'-end phospho-adenosine-phospho-ribonucleoside in mRNA + beta-nicotinamide D-ribonucleotide + 2 H(+)</text>
        <dbReference type="Rhea" id="RHEA:60876"/>
        <dbReference type="Rhea" id="RHEA-COMP:15698"/>
        <dbReference type="Rhea" id="RHEA-COMP:15719"/>
        <dbReference type="ChEBI" id="CHEBI:14649"/>
        <dbReference type="ChEBI" id="CHEBI:15377"/>
        <dbReference type="ChEBI" id="CHEBI:15378"/>
        <dbReference type="ChEBI" id="CHEBI:144029"/>
        <dbReference type="ChEBI" id="CHEBI:144051"/>
    </reaction>
    <physiologicalReaction direction="left-to-right" evidence="9">
        <dbReference type="Rhea" id="RHEA:60877"/>
    </physiologicalReaction>
</comment>
<evidence type="ECO:0000313" key="13">
    <source>
        <dbReference type="Proteomes" id="UP000632498"/>
    </source>
</evidence>
<dbReference type="NCBIfam" id="NF001299">
    <property type="entry name" value="PRK00241.1"/>
    <property type="match status" value="1"/>
</dbReference>
<comment type="caution">
    <text evidence="12">The sequence shown here is derived from an EMBL/GenBank/DDBJ whole genome shotgun (WGS) entry which is preliminary data.</text>
</comment>
<comment type="cofactor">
    <cofactor evidence="2">
        <name>Zn(2+)</name>
        <dbReference type="ChEBI" id="CHEBI:29105"/>
    </cofactor>
</comment>
<reference evidence="12" key="1">
    <citation type="journal article" date="2014" name="Int. J. Syst. Evol. Microbiol.">
        <title>Complete genome sequence of Corynebacterium casei LMG S-19264T (=DSM 44701T), isolated from a smear-ripened cheese.</title>
        <authorList>
            <consortium name="US DOE Joint Genome Institute (JGI-PGF)"/>
            <person name="Walter F."/>
            <person name="Albersmeier A."/>
            <person name="Kalinowski J."/>
            <person name="Ruckert C."/>
        </authorList>
    </citation>
    <scope>NUCLEOTIDE SEQUENCE</scope>
    <source>
        <strain evidence="12">CGMCC 1.15254</strain>
    </source>
</reference>
<dbReference type="Gene3D" id="3.90.79.10">
    <property type="entry name" value="Nucleoside Triphosphate Pyrophosphohydrolase"/>
    <property type="match status" value="1"/>
</dbReference>
<evidence type="ECO:0000313" key="12">
    <source>
        <dbReference type="EMBL" id="GGF53254.1"/>
    </source>
</evidence>
<keyword evidence="6 10" id="KW-0378">Hydrolase</keyword>
<keyword evidence="13" id="KW-1185">Reference proteome</keyword>